<dbReference type="InterPro" id="IPR046335">
    <property type="entry name" value="LacI/GalR-like_sensor"/>
</dbReference>
<dbReference type="InterPro" id="IPR028082">
    <property type="entry name" value="Peripla_BP_I"/>
</dbReference>
<evidence type="ECO:0000256" key="1">
    <source>
        <dbReference type="ARBA" id="ARBA00023015"/>
    </source>
</evidence>
<dbReference type="GO" id="GO:0000976">
    <property type="term" value="F:transcription cis-regulatory region binding"/>
    <property type="evidence" value="ECO:0007669"/>
    <property type="project" value="TreeGrafter"/>
</dbReference>
<dbReference type="AlphaFoldDB" id="A0AA49GRY6"/>
<dbReference type="CDD" id="cd01392">
    <property type="entry name" value="HTH_LacI"/>
    <property type="match status" value="1"/>
</dbReference>
<evidence type="ECO:0000313" key="5">
    <source>
        <dbReference type="EMBL" id="WKN37231.1"/>
    </source>
</evidence>
<reference evidence="5" key="2">
    <citation type="journal article" date="2024" name="Antonie Van Leeuwenhoek">
        <title>Roseihalotalea indica gen. nov., sp. nov., a halophilic Bacteroidetes from mesopelagic Southwest Indian Ocean with higher carbohydrate metabolic potential.</title>
        <authorList>
            <person name="Chen B."/>
            <person name="Zhang M."/>
            <person name="Lin D."/>
            <person name="Ye J."/>
            <person name="Tang K."/>
        </authorList>
    </citation>
    <scope>NUCLEOTIDE SEQUENCE</scope>
    <source>
        <strain evidence="5">TK19036</strain>
    </source>
</reference>
<dbReference type="InterPro" id="IPR010982">
    <property type="entry name" value="Lambda_DNA-bd_dom_sf"/>
</dbReference>
<evidence type="ECO:0000256" key="3">
    <source>
        <dbReference type="ARBA" id="ARBA00023163"/>
    </source>
</evidence>
<dbReference type="SUPFAM" id="SSF53822">
    <property type="entry name" value="Periplasmic binding protein-like I"/>
    <property type="match status" value="1"/>
</dbReference>
<protein>
    <submittedName>
        <fullName evidence="5">LacI family DNA-binding transcriptional regulator</fullName>
    </submittedName>
</protein>
<gene>
    <name evidence="5" type="ORF">K4G66_00725</name>
</gene>
<keyword evidence="1" id="KW-0805">Transcription regulation</keyword>
<dbReference type="CDD" id="cd06267">
    <property type="entry name" value="PBP1_LacI_sugar_binding-like"/>
    <property type="match status" value="1"/>
</dbReference>
<evidence type="ECO:0000256" key="2">
    <source>
        <dbReference type="ARBA" id="ARBA00023125"/>
    </source>
</evidence>
<dbReference type="GO" id="GO:0003700">
    <property type="term" value="F:DNA-binding transcription factor activity"/>
    <property type="evidence" value="ECO:0007669"/>
    <property type="project" value="TreeGrafter"/>
</dbReference>
<dbReference type="Pfam" id="PF00356">
    <property type="entry name" value="LacI"/>
    <property type="match status" value="1"/>
</dbReference>
<accession>A0AA49GRY6</accession>
<organism evidence="5">
    <name type="scientific">Roseihalotalea indica</name>
    <dbReference type="NCBI Taxonomy" id="2867963"/>
    <lineage>
        <taxon>Bacteria</taxon>
        <taxon>Pseudomonadati</taxon>
        <taxon>Bacteroidota</taxon>
        <taxon>Cytophagia</taxon>
        <taxon>Cytophagales</taxon>
        <taxon>Catalimonadaceae</taxon>
        <taxon>Roseihalotalea</taxon>
    </lineage>
</organism>
<dbReference type="PANTHER" id="PTHR30146:SF109">
    <property type="entry name" value="HTH-TYPE TRANSCRIPTIONAL REGULATOR GALS"/>
    <property type="match status" value="1"/>
</dbReference>
<keyword evidence="2 5" id="KW-0238">DNA-binding</keyword>
<dbReference type="SMART" id="SM00354">
    <property type="entry name" value="HTH_LACI"/>
    <property type="match status" value="1"/>
</dbReference>
<dbReference type="Gene3D" id="1.10.260.40">
    <property type="entry name" value="lambda repressor-like DNA-binding domains"/>
    <property type="match status" value="1"/>
</dbReference>
<proteinExistence type="predicted"/>
<feature type="domain" description="HTH lacI-type" evidence="4">
    <location>
        <begin position="4"/>
        <end position="58"/>
    </location>
</feature>
<name>A0AA49GRY6_9BACT</name>
<dbReference type="EMBL" id="CP120682">
    <property type="protein sequence ID" value="WKN37231.1"/>
    <property type="molecule type" value="Genomic_DNA"/>
</dbReference>
<dbReference type="PROSITE" id="PS50932">
    <property type="entry name" value="HTH_LACI_2"/>
    <property type="match status" value="1"/>
</dbReference>
<dbReference type="SUPFAM" id="SSF47413">
    <property type="entry name" value="lambda repressor-like DNA-binding domains"/>
    <property type="match status" value="1"/>
</dbReference>
<reference evidence="5" key="1">
    <citation type="journal article" date="2023" name="Comput. Struct. Biotechnol. J.">
        <title>Discovery of a novel marine Bacteroidetes with a rich repertoire of carbohydrate-active enzymes.</title>
        <authorList>
            <person name="Chen B."/>
            <person name="Liu G."/>
            <person name="Chen Q."/>
            <person name="Wang H."/>
            <person name="Liu L."/>
            <person name="Tang K."/>
        </authorList>
    </citation>
    <scope>NUCLEOTIDE SEQUENCE</scope>
    <source>
        <strain evidence="5">TK19036</strain>
    </source>
</reference>
<dbReference type="PANTHER" id="PTHR30146">
    <property type="entry name" value="LACI-RELATED TRANSCRIPTIONAL REPRESSOR"/>
    <property type="match status" value="1"/>
</dbReference>
<keyword evidence="3" id="KW-0804">Transcription</keyword>
<dbReference type="Pfam" id="PF13377">
    <property type="entry name" value="Peripla_BP_3"/>
    <property type="match status" value="1"/>
</dbReference>
<evidence type="ECO:0000259" key="4">
    <source>
        <dbReference type="PROSITE" id="PS50932"/>
    </source>
</evidence>
<sequence length="341" mass="38699">MKHVTIKDVARQLNVSISTVSRAFNDKYDIRKDTRERILKVAREMGYRPNPIARKLIQQKTFNIGVVVPEFVNSYFPEVIIGIQEVLIEKGYQVLVMQSNECYTTELKNIQTLEDNMVDGMIISLSSEKHNNDYYLQMLEKGYPIVFFNRVDEKIPASRVTFDDYKWAYFATEHLIKQGYQKIFHFSGYQHLSLSQNRIKGFRKAMDKFSIPYTKEHIIETGFFIEEGRQVMERLIAENNLPDAIFANNDPTAIGAMKAMKQAGLRIPEDVALVGFSESKLAEVVEPPLTSVSQPTFEIGKTAANLLLKQINADGFAAAETVVLNGTLNIRASSLAPVTQD</sequence>
<dbReference type="Gene3D" id="3.40.50.2300">
    <property type="match status" value="2"/>
</dbReference>
<dbReference type="InterPro" id="IPR000843">
    <property type="entry name" value="HTH_LacI"/>
</dbReference>